<organism evidence="8 9">
    <name type="scientific">Potamilus streckersoni</name>
    <dbReference type="NCBI Taxonomy" id="2493646"/>
    <lineage>
        <taxon>Eukaryota</taxon>
        <taxon>Metazoa</taxon>
        <taxon>Spiralia</taxon>
        <taxon>Lophotrochozoa</taxon>
        <taxon>Mollusca</taxon>
        <taxon>Bivalvia</taxon>
        <taxon>Autobranchia</taxon>
        <taxon>Heteroconchia</taxon>
        <taxon>Palaeoheterodonta</taxon>
        <taxon>Unionida</taxon>
        <taxon>Unionoidea</taxon>
        <taxon>Unionidae</taxon>
        <taxon>Ambleminae</taxon>
        <taxon>Lampsilini</taxon>
        <taxon>Potamilus</taxon>
    </lineage>
</organism>
<dbReference type="PROSITE" id="PS50005">
    <property type="entry name" value="TPR"/>
    <property type="match status" value="5"/>
</dbReference>
<dbReference type="InterPro" id="IPR041679">
    <property type="entry name" value="DNA2/NAM7-like_C"/>
</dbReference>
<dbReference type="CDD" id="cd18808">
    <property type="entry name" value="SF1_C_Upf1"/>
    <property type="match status" value="1"/>
</dbReference>
<dbReference type="SUPFAM" id="SSF52540">
    <property type="entry name" value="P-loop containing nucleoside triphosphate hydrolases"/>
    <property type="match status" value="1"/>
</dbReference>
<dbReference type="Pfam" id="PF25049">
    <property type="entry name" value="OB_HELZ2"/>
    <property type="match status" value="1"/>
</dbReference>
<protein>
    <recommendedName>
        <fullName evidence="7">RNB domain-containing protein</fullName>
    </recommendedName>
</protein>
<evidence type="ECO:0000256" key="6">
    <source>
        <dbReference type="PROSITE-ProRule" id="PRU00339"/>
    </source>
</evidence>
<dbReference type="InterPro" id="IPR011990">
    <property type="entry name" value="TPR-like_helical_dom_sf"/>
</dbReference>
<feature type="repeat" description="TPR" evidence="6">
    <location>
        <begin position="328"/>
        <end position="361"/>
    </location>
</feature>
<dbReference type="InterPro" id="IPR027417">
    <property type="entry name" value="P-loop_NTPase"/>
</dbReference>
<sequence length="2644" mass="304806">MDQDYLKLADYTTIIKAASAALAKDPNDKKALLRRCLAFEKLGLLERALKDSSGLGTDNAFTNIIVTRLTSSKEKRTQHDYHILREKGKIFYGAEQYDLALETYKETIGLQDLDVGKRAILHSNMAQCYLKERDYDAAVEEATSALCLMPDFKKALYRRCLAYERLGLLEKSLADASRLDPDCASTNEVISRLKMLITELAVKNYNTLREKGNAKYAKGHYDQALEAYKEAMRLQDLDNEKLCILHNNMAQCYLNKRDFEAVTEEATSALALTPDNQKALYRRCLAYENLGLLDKALEDAVRLDPDNGSTKKILSRLIRLSADRTRDYNTLREKGKALYDAGQYNQALEAYNEALLLQGLGGKEQGVLHNNMAQCYLKMHNYEAAVEESTAALKVMPDDQKALYRRCLAHESLGLLDTALKDASGLDPDSELTKEVLSRLNKHIEDRAVKHYNILREKGKALFAKGQYDQALDAYKEAMRLQDLDEEKLTVLHNNMAQCYMNKCEYEAVIEEATSALKLMPDDQKALYRRCLAYEKLGLLDKALDNAALMDQKRKSTKDLLSRLNGLTADGKNQQKISAEEGASETDEGIEDAVLNQTIEMYKKNDPVQIQKLMDDCHKHMNDKNNVEAVRCAITAFQGSDFLYTTNFADQNFLFYCFDECTRIFRMTGEHFLALRSFYRGTAFTMVRNPQINHRQLADRLWCSVLDSSIGQGEDLIYTMEDLNELSADFEKRGFWPAWHQIAIDLFFFLEQAVTTGLMNFSQDLYLSCGLRKGRGLLKWNDFGGVKRLCKRILNEKYDCMEAYEIWAKSLKNEGKFEYARKKADLALDFSKSELDKRRIKMLIQRIESASISDCKLEDCRDWIADTNALRHEQEMERIKLIAPHRKSTKRHRPKREAKIEDFLSADGLLIGAFSTNLDVSKIISERSKESNVNQAALSIPVKIPENTYSYAMTQNPDEWSDSDQDETESDVSIEEIHERPRTENFYEISIRDTEESRAVDDTDLLELLRSGLQLSPRFVERFRKKRNNRNFYEKELNAIELERKTNLLRNKCKKCKIKIQSAHLAHCTPLDTTDPIKTITISGRAKAGLARTDDEVVVELIDETVQSTSEQRRYGKVLGTLKRCRNENVDHPLFLCALDANDSHLAIPLCKTVPKIHLLTIEIRKRYQNKNQFKVEKYLYDRENQELKFDKITDVTSTTKGNTLYIVVFITWNLNDIYPCGAVIDILTSNGDIDSSLRILDIQHNVKTTYLQSTVEETKTIIDKNFTGEISGDVLHGRLHVNEVKVFTIDPPGSHDLDDALSIEYSDDMFKVGVHIADVSVYVPKGSRIDTEAQRRTTTFYPGMQSARHMLPEPLSIDLCSLLPGKKRPCLSVFFKFNKETNLIEKPTILQTIVCSNKQMTYQDVQEIIESGKSDDEEIAQAIQYLFLLASKMRQQRLQDSMFYLPIERKSDPNVKDVTEAHFLVEEFMILTNRTISEQLLKRFRNVTPLRRQQEPNREEIKRWLEKENEIVDLVLALQGKRIAEGKIPSFRSVTTCSKKLLTVQDWVWRILTSEDDNELDTLSLQQKVQRYMRTDEIHPMQCLAYQGWISHQENAEYICSGVVANPENGRHFNLDIYPYTHFTSPIRRYSDLIAHRLVHSMIEGKDSAYQQTEIKELCTHINTVYQRQKAYENKCEMLKLSQRLRMKPIMFNCFIDDVSDSSISLCIPSMKFKTDDSNTISFSLLDPMKDPEIFKDPKFSYDLVRLEWRKRLFDARGYSSFISQRETKKTHKETLRIDPNSRGVSIPVHTWARALEHVLKNKMSDFKTVFANITPDVYKLPTSVESVRDVSTETHDGIVQPFTSFSITLTHGQIVKVQMAADMQKGILSPYSQLLFITENVQFCLQHMKDPIKCLTQYATNSTSPKYSSIREYIETWLPLMQMESAMNSIRNEENFTIHNVPIKFNHRTGKFRLTIPYCYKRNIYMEESDNRPVSNEDEWDDSEADILNAKDWICVRHKLPRLDQDKDNASFWIAHGEIKSVRKNEGKQRLIITFVLHPMSPPVPRIVDRQPSTIELLIKSDSHRRMEKCLKMLDTGLNDDDLASKIARFIKILPLDENYLEVASSVTPEVDLADSQVIARKLPRNNNNQKDAIEKALTSRFSLIHGPPGTGKSYTGIKLVYLFNEINKMHERRDGIKRQIIFCGPSNKSVDLVARLSKERLGSKCPKLVRIYGKTIENIDFPMHGRTLISKKSLRDTKSDESLRDISMHYLIRQDGKTYASDLKAFDQKYKRKDYTPTLEEFKEYKSLRYKARIEELKEHDVILCTTAVATNRILHTDAAIWQLVIDEAGMCTEPECLAPIIVTRPKQVVLIGDHMQLQPIINSKHAAELGMSMSLFERYASSHKELKKHNIKYTFLNIQYRMNPGLCQFPSKKFYNSRLITEENDDRVLWKDGIRNPLSIWRDAFKPHIICHVEGEETALKASTEEGNEHSRSNLKEIEKVVEVVYHLVYVEHVKTNRIVILSQYNSQCSKLRDQLEKNGFYTLKVSTVVSSQGGEWDYVIFSTVRSLPAHLIEKTPTLGWCKENLGFITDRHQINVALTRARNGIIIIGNMDLLRCDKVWDDLIRHYESHGCIRDAETFPPIVPTIQRRRPKALQYRNY</sequence>
<keyword evidence="2" id="KW-0547">Nucleotide-binding</keyword>
<dbReference type="InterPro" id="IPR056787">
    <property type="entry name" value="OB_HELZ2"/>
</dbReference>
<feature type="domain" description="RNB" evidence="7">
    <location>
        <begin position="1279"/>
        <end position="1646"/>
    </location>
</feature>
<dbReference type="SUPFAM" id="SSF48452">
    <property type="entry name" value="TPR-like"/>
    <property type="match status" value="3"/>
</dbReference>
<keyword evidence="5" id="KW-0067">ATP-binding</keyword>
<feature type="repeat" description="TPR" evidence="6">
    <location>
        <begin position="452"/>
        <end position="485"/>
    </location>
</feature>
<dbReference type="InterPro" id="IPR041677">
    <property type="entry name" value="DNA2/NAM7_AAA_11"/>
</dbReference>
<comment type="caution">
    <text evidence="8">The sequence shown here is derived from an EMBL/GenBank/DDBJ whole genome shotgun (WGS) entry which is preliminary data.</text>
</comment>
<dbReference type="Gene3D" id="1.25.40.10">
    <property type="entry name" value="Tetratricopeptide repeat domain"/>
    <property type="match status" value="5"/>
</dbReference>
<dbReference type="SMART" id="SM00955">
    <property type="entry name" value="RNB"/>
    <property type="match status" value="1"/>
</dbReference>
<feature type="repeat" description="TPR" evidence="6">
    <location>
        <begin position="366"/>
        <end position="399"/>
    </location>
</feature>
<gene>
    <name evidence="8" type="ORF">CHS0354_036694</name>
</gene>
<dbReference type="Pfam" id="PF13086">
    <property type="entry name" value="AAA_11"/>
    <property type="match status" value="1"/>
</dbReference>
<dbReference type="GO" id="GO:0004540">
    <property type="term" value="F:RNA nuclease activity"/>
    <property type="evidence" value="ECO:0007669"/>
    <property type="project" value="InterPro"/>
</dbReference>
<proteinExistence type="inferred from homology"/>
<dbReference type="SUPFAM" id="SSF50249">
    <property type="entry name" value="Nucleic acid-binding proteins"/>
    <property type="match status" value="1"/>
</dbReference>
<dbReference type="InterPro" id="IPR019734">
    <property type="entry name" value="TPR_rpt"/>
</dbReference>
<comment type="similarity">
    <text evidence="1">Belongs to the DNA2/NAM7 helicase family.</text>
</comment>
<feature type="repeat" description="TPR" evidence="6">
    <location>
        <begin position="119"/>
        <end position="152"/>
    </location>
</feature>
<dbReference type="Gene3D" id="3.40.50.300">
    <property type="entry name" value="P-loop containing nucleotide triphosphate hydrolases"/>
    <property type="match status" value="2"/>
</dbReference>
<dbReference type="PANTHER" id="PTHR43788:SF16">
    <property type="entry name" value="HELICASE WITH ZINC FINGER 2"/>
    <property type="match status" value="1"/>
</dbReference>
<reference evidence="8" key="2">
    <citation type="journal article" date="2021" name="Genome Biol. Evol.">
        <title>Developing a high-quality reference genome for a parasitic bivalve with doubly uniparental inheritance (Bivalvia: Unionida).</title>
        <authorList>
            <person name="Smith C.H."/>
        </authorList>
    </citation>
    <scope>NUCLEOTIDE SEQUENCE</scope>
    <source>
        <strain evidence="8">CHS0354</strain>
        <tissue evidence="8">Mantle</tissue>
    </source>
</reference>
<dbReference type="GO" id="GO:0005524">
    <property type="term" value="F:ATP binding"/>
    <property type="evidence" value="ECO:0007669"/>
    <property type="project" value="UniProtKB-KW"/>
</dbReference>
<feature type="repeat" description="TPR" evidence="6">
    <location>
        <begin position="205"/>
        <end position="238"/>
    </location>
</feature>
<dbReference type="Pfam" id="PF00773">
    <property type="entry name" value="RNB"/>
    <property type="match status" value="1"/>
</dbReference>
<dbReference type="InterPro" id="IPR047187">
    <property type="entry name" value="SF1_C_Upf1"/>
</dbReference>
<evidence type="ECO:0000256" key="5">
    <source>
        <dbReference type="ARBA" id="ARBA00022840"/>
    </source>
</evidence>
<evidence type="ECO:0000313" key="9">
    <source>
        <dbReference type="Proteomes" id="UP001195483"/>
    </source>
</evidence>
<dbReference type="InterPro" id="IPR001900">
    <property type="entry name" value="RNase_II/R"/>
</dbReference>
<dbReference type="InterPro" id="IPR050534">
    <property type="entry name" value="Coronavir_polyprotein_1ab"/>
</dbReference>
<dbReference type="PANTHER" id="PTHR43788">
    <property type="entry name" value="DNA2/NAM7 HELICASE FAMILY MEMBER"/>
    <property type="match status" value="1"/>
</dbReference>
<dbReference type="GO" id="GO:0016787">
    <property type="term" value="F:hydrolase activity"/>
    <property type="evidence" value="ECO:0007669"/>
    <property type="project" value="UniProtKB-KW"/>
</dbReference>
<name>A0AAE0THC8_9BIVA</name>
<evidence type="ECO:0000256" key="1">
    <source>
        <dbReference type="ARBA" id="ARBA00007913"/>
    </source>
</evidence>
<dbReference type="EMBL" id="JAEAOA010002145">
    <property type="protein sequence ID" value="KAK3609925.1"/>
    <property type="molecule type" value="Genomic_DNA"/>
</dbReference>
<keyword evidence="6" id="KW-0802">TPR repeat</keyword>
<keyword evidence="3" id="KW-0378">Hydrolase</keyword>
<keyword evidence="4" id="KW-0347">Helicase</keyword>
<dbReference type="Pfam" id="PF13087">
    <property type="entry name" value="AAA_12"/>
    <property type="match status" value="1"/>
</dbReference>
<dbReference type="GO" id="GO:0003723">
    <property type="term" value="F:RNA binding"/>
    <property type="evidence" value="ECO:0007669"/>
    <property type="project" value="InterPro"/>
</dbReference>
<reference evidence="8" key="1">
    <citation type="journal article" date="2021" name="Genome Biol. Evol.">
        <title>A High-Quality Reference Genome for a Parasitic Bivalve with Doubly Uniparental Inheritance (Bivalvia: Unionida).</title>
        <authorList>
            <person name="Smith C.H."/>
        </authorList>
    </citation>
    <scope>NUCLEOTIDE SEQUENCE</scope>
    <source>
        <strain evidence="8">CHS0354</strain>
    </source>
</reference>
<evidence type="ECO:0000256" key="3">
    <source>
        <dbReference type="ARBA" id="ARBA00022801"/>
    </source>
</evidence>
<dbReference type="InterPro" id="IPR012340">
    <property type="entry name" value="NA-bd_OB-fold"/>
</dbReference>
<evidence type="ECO:0000256" key="2">
    <source>
        <dbReference type="ARBA" id="ARBA00022741"/>
    </source>
</evidence>
<reference evidence="8" key="3">
    <citation type="submission" date="2023-05" db="EMBL/GenBank/DDBJ databases">
        <authorList>
            <person name="Smith C.H."/>
        </authorList>
    </citation>
    <scope>NUCLEOTIDE SEQUENCE</scope>
    <source>
        <strain evidence="8">CHS0354</strain>
        <tissue evidence="8">Mantle</tissue>
    </source>
</reference>
<evidence type="ECO:0000313" key="8">
    <source>
        <dbReference type="EMBL" id="KAK3609925.1"/>
    </source>
</evidence>
<evidence type="ECO:0000256" key="4">
    <source>
        <dbReference type="ARBA" id="ARBA00022806"/>
    </source>
</evidence>
<evidence type="ECO:0000259" key="7">
    <source>
        <dbReference type="SMART" id="SM00955"/>
    </source>
</evidence>
<accession>A0AAE0THC8</accession>
<dbReference type="SMART" id="SM00028">
    <property type="entry name" value="TPR"/>
    <property type="match status" value="9"/>
</dbReference>
<dbReference type="Proteomes" id="UP001195483">
    <property type="component" value="Unassembled WGS sequence"/>
</dbReference>
<keyword evidence="9" id="KW-1185">Reference proteome</keyword>
<dbReference type="GO" id="GO:0043139">
    <property type="term" value="F:5'-3' DNA helicase activity"/>
    <property type="evidence" value="ECO:0007669"/>
    <property type="project" value="TreeGrafter"/>
</dbReference>